<dbReference type="PANTHER" id="PTHR16306">
    <property type="entry name" value="TRANSLIN-ASSOCIATED FACTOR X-INTERACTING PROTEIN 1"/>
    <property type="match status" value="1"/>
</dbReference>
<keyword evidence="1" id="KW-0175">Coiled coil</keyword>
<comment type="caution">
    <text evidence="3">The sequence shown here is derived from an EMBL/GenBank/DDBJ whole genome shotgun (WGS) entry which is preliminary data.</text>
</comment>
<name>A0AAD9N541_9ANNE</name>
<protein>
    <recommendedName>
        <fullName evidence="2">Translin-associated factor X-interacting protein 1 N-terminal domain-containing protein</fullName>
    </recommendedName>
</protein>
<sequence length="278" mass="32114">MSQFGMKKLRPVSCPASSVRTRASTYGYSKPGHLKPYLDSSAGLDKWPANIGVHGIPALTLGMTSDHQLTVVDEETTGKVHPFPKPRFLDNLESFLKKELRVLGVSEMHPSELRLQVFREAFELLIHDFKTYQSILSAIKCEYEMMISHQREEIRQLYPLKQMLVTVSEECDQKILKLKEQEKRDIKDQQNVNMILQKQINSMHLAQLELEAQVECLQNELQHEYHKLRDETDARKLLVVKLNEYHMAQIDAQVAAQSYAREIEEEKSDPVILKLSLK</sequence>
<dbReference type="Pfam" id="PF15739">
    <property type="entry name" value="TSNAXIP1_N"/>
    <property type="match status" value="1"/>
</dbReference>
<evidence type="ECO:0000313" key="4">
    <source>
        <dbReference type="Proteomes" id="UP001208570"/>
    </source>
</evidence>
<dbReference type="Proteomes" id="UP001208570">
    <property type="component" value="Unassembled WGS sequence"/>
</dbReference>
<feature type="domain" description="Translin-associated factor X-interacting protein 1 N-terminal" evidence="2">
    <location>
        <begin position="93"/>
        <end position="202"/>
    </location>
</feature>
<dbReference type="AlphaFoldDB" id="A0AAD9N541"/>
<reference evidence="3" key="1">
    <citation type="journal article" date="2023" name="Mol. Biol. Evol.">
        <title>Third-Generation Sequencing Reveals the Adaptive Role of the Epigenome in Three Deep-Sea Polychaetes.</title>
        <authorList>
            <person name="Perez M."/>
            <person name="Aroh O."/>
            <person name="Sun Y."/>
            <person name="Lan Y."/>
            <person name="Juniper S.K."/>
            <person name="Young C.R."/>
            <person name="Angers B."/>
            <person name="Qian P.Y."/>
        </authorList>
    </citation>
    <scope>NUCLEOTIDE SEQUENCE</scope>
    <source>
        <strain evidence="3">P08H-3</strain>
    </source>
</reference>
<dbReference type="InterPro" id="IPR032755">
    <property type="entry name" value="TSNAXIP1_N"/>
</dbReference>
<evidence type="ECO:0000259" key="2">
    <source>
        <dbReference type="Pfam" id="PF15739"/>
    </source>
</evidence>
<keyword evidence="4" id="KW-1185">Reference proteome</keyword>
<gene>
    <name evidence="3" type="ORF">LSH36_232g04051</name>
</gene>
<dbReference type="GO" id="GO:0005737">
    <property type="term" value="C:cytoplasm"/>
    <property type="evidence" value="ECO:0007669"/>
    <property type="project" value="TreeGrafter"/>
</dbReference>
<evidence type="ECO:0000256" key="1">
    <source>
        <dbReference type="ARBA" id="ARBA00023054"/>
    </source>
</evidence>
<proteinExistence type="predicted"/>
<evidence type="ECO:0000313" key="3">
    <source>
        <dbReference type="EMBL" id="KAK2155768.1"/>
    </source>
</evidence>
<dbReference type="EMBL" id="JAODUP010000232">
    <property type="protein sequence ID" value="KAK2155768.1"/>
    <property type="molecule type" value="Genomic_DNA"/>
</dbReference>
<dbReference type="PANTHER" id="PTHR16306:SF0">
    <property type="entry name" value="TRANSLIN-ASSOCIATED FACTOR X-INTERACTING PROTEIN 1"/>
    <property type="match status" value="1"/>
</dbReference>
<accession>A0AAD9N541</accession>
<organism evidence="3 4">
    <name type="scientific">Paralvinella palmiformis</name>
    <dbReference type="NCBI Taxonomy" id="53620"/>
    <lineage>
        <taxon>Eukaryota</taxon>
        <taxon>Metazoa</taxon>
        <taxon>Spiralia</taxon>
        <taxon>Lophotrochozoa</taxon>
        <taxon>Annelida</taxon>
        <taxon>Polychaeta</taxon>
        <taxon>Sedentaria</taxon>
        <taxon>Canalipalpata</taxon>
        <taxon>Terebellida</taxon>
        <taxon>Terebelliformia</taxon>
        <taxon>Alvinellidae</taxon>
        <taxon>Paralvinella</taxon>
    </lineage>
</organism>